<evidence type="ECO:0000313" key="3">
    <source>
        <dbReference type="EMBL" id="RXS97957.1"/>
    </source>
</evidence>
<keyword evidence="2" id="KW-0732">Signal</keyword>
<feature type="compositionally biased region" description="Polar residues" evidence="1">
    <location>
        <begin position="159"/>
        <end position="179"/>
    </location>
</feature>
<evidence type="ECO:0000256" key="1">
    <source>
        <dbReference type="SAM" id="MobiDB-lite"/>
    </source>
</evidence>
<dbReference type="OrthoDB" id="119437at2"/>
<feature type="region of interest" description="Disordered" evidence="1">
    <location>
        <begin position="20"/>
        <end position="41"/>
    </location>
</feature>
<feature type="region of interest" description="Disordered" evidence="1">
    <location>
        <begin position="157"/>
        <end position="179"/>
    </location>
</feature>
<protein>
    <submittedName>
        <fullName evidence="3">Uncharacterized protein</fullName>
    </submittedName>
</protein>
<dbReference type="AlphaFoldDB" id="A0A4Q1SKG3"/>
<sequence>MQRRMVWAVVLTAGMAAVSSHPALSQSADDPALKHRDSTAGQVPVAKQKVGVSTLPDDASGEFEIDGRGSTVEITLEKSRVSGYVTKMGDEGSDKDVPVTFFFTEATVSGHRITFSTKKVHGRWFSFEGTIERGDPQTPRDQNGYYRLLGTWTTHEDVGNQQFHEQVSYKSTPRTGDDR</sequence>
<name>A0A4Q1SKG3_9BACT</name>
<evidence type="ECO:0000256" key="2">
    <source>
        <dbReference type="SAM" id="SignalP"/>
    </source>
</evidence>
<feature type="chain" id="PRO_5020261634" evidence="2">
    <location>
        <begin position="26"/>
        <end position="179"/>
    </location>
</feature>
<organism evidence="3 4">
    <name type="scientific">Silvibacterium dinghuense</name>
    <dbReference type="NCBI Taxonomy" id="1560006"/>
    <lineage>
        <taxon>Bacteria</taxon>
        <taxon>Pseudomonadati</taxon>
        <taxon>Acidobacteriota</taxon>
        <taxon>Terriglobia</taxon>
        <taxon>Terriglobales</taxon>
        <taxon>Acidobacteriaceae</taxon>
        <taxon>Silvibacterium</taxon>
    </lineage>
</organism>
<proteinExistence type="predicted"/>
<evidence type="ECO:0000313" key="4">
    <source>
        <dbReference type="Proteomes" id="UP000290253"/>
    </source>
</evidence>
<gene>
    <name evidence="3" type="ORF">ESZ00_08920</name>
</gene>
<dbReference type="EMBL" id="SDMK01000001">
    <property type="protein sequence ID" value="RXS97957.1"/>
    <property type="molecule type" value="Genomic_DNA"/>
</dbReference>
<comment type="caution">
    <text evidence="3">The sequence shown here is derived from an EMBL/GenBank/DDBJ whole genome shotgun (WGS) entry which is preliminary data.</text>
</comment>
<accession>A0A4Q1SKG3</accession>
<keyword evidence="4" id="KW-1185">Reference proteome</keyword>
<dbReference type="Proteomes" id="UP000290253">
    <property type="component" value="Unassembled WGS sequence"/>
</dbReference>
<feature type="signal peptide" evidence="2">
    <location>
        <begin position="1"/>
        <end position="25"/>
    </location>
</feature>
<reference evidence="3 4" key="1">
    <citation type="journal article" date="2016" name="Int. J. Syst. Evol. Microbiol.">
        <title>Acidipila dinghuensis sp. nov., an acidobacterium isolated from forest soil.</title>
        <authorList>
            <person name="Jiang Y.W."/>
            <person name="Wang J."/>
            <person name="Chen M.H."/>
            <person name="Lv Y.Y."/>
            <person name="Qiu L.H."/>
        </authorList>
    </citation>
    <scope>NUCLEOTIDE SEQUENCE [LARGE SCALE GENOMIC DNA]</scope>
    <source>
        <strain evidence="3 4">DHOF10</strain>
    </source>
</reference>
<dbReference type="RefSeq" id="WP_129207736.1">
    <property type="nucleotide sequence ID" value="NZ_BMGU01000001.1"/>
</dbReference>